<comment type="caution">
    <text evidence="2">The sequence shown here is derived from an EMBL/GenBank/DDBJ whole genome shotgun (WGS) entry which is preliminary data.</text>
</comment>
<dbReference type="SUPFAM" id="SSF160991">
    <property type="entry name" value="CV3147-like"/>
    <property type="match status" value="1"/>
</dbReference>
<proteinExistence type="predicted"/>
<evidence type="ECO:0000259" key="1">
    <source>
        <dbReference type="Pfam" id="PF20906"/>
    </source>
</evidence>
<protein>
    <submittedName>
        <fullName evidence="2">Unnamed protein product</fullName>
    </submittedName>
</protein>
<keyword evidence="3" id="KW-1185">Reference proteome</keyword>
<feature type="domain" description="S-Me-THD-like C-terminal" evidence="1">
    <location>
        <begin position="2"/>
        <end position="53"/>
    </location>
</feature>
<sequence>MDGGAVGTQDYRYGLLVFVMVFSPSEKWTTPKAIEIGGPKGFGEVFEDIEYVPSGEYVEPVPVSEEFNQ</sequence>
<organism evidence="2 3">
    <name type="scientific">Candida boidinii</name>
    <name type="common">Yeast</name>
    <dbReference type="NCBI Taxonomy" id="5477"/>
    <lineage>
        <taxon>Eukaryota</taxon>
        <taxon>Fungi</taxon>
        <taxon>Dikarya</taxon>
        <taxon>Ascomycota</taxon>
        <taxon>Saccharomycotina</taxon>
        <taxon>Pichiomycetes</taxon>
        <taxon>Pichiales</taxon>
        <taxon>Pichiaceae</taxon>
        <taxon>Ogataea</taxon>
        <taxon>Ogataea/Candida clade</taxon>
    </lineage>
</organism>
<dbReference type="EMBL" id="BSXN01000061">
    <property type="protein sequence ID" value="GME66898.1"/>
    <property type="molecule type" value="Genomic_DNA"/>
</dbReference>
<dbReference type="AlphaFoldDB" id="A0A9W6STY4"/>
<dbReference type="Proteomes" id="UP001165120">
    <property type="component" value="Unassembled WGS sequence"/>
</dbReference>
<accession>A0A9W6STY4</accession>
<dbReference type="Pfam" id="PF20906">
    <property type="entry name" value="S-Me-THD_C"/>
    <property type="match status" value="1"/>
</dbReference>
<evidence type="ECO:0000313" key="2">
    <source>
        <dbReference type="EMBL" id="GME66898.1"/>
    </source>
</evidence>
<evidence type="ECO:0000313" key="3">
    <source>
        <dbReference type="Proteomes" id="UP001165120"/>
    </source>
</evidence>
<name>A0A9W6STY4_CANBO</name>
<dbReference type="InterPro" id="IPR048350">
    <property type="entry name" value="S-Me-THD-like_C"/>
</dbReference>
<reference evidence="2" key="1">
    <citation type="submission" date="2023-04" db="EMBL/GenBank/DDBJ databases">
        <title>Candida boidinii NBRC 10035.</title>
        <authorList>
            <person name="Ichikawa N."/>
            <person name="Sato H."/>
            <person name="Tonouchi N."/>
        </authorList>
    </citation>
    <scope>NUCLEOTIDE SEQUENCE</scope>
    <source>
        <strain evidence="2">NBRC 10035</strain>
    </source>
</reference>
<gene>
    <name evidence="2" type="ORF">Cboi02_000033700</name>
</gene>